<organism evidence="1 2">
    <name type="scientific">Engystomops pustulosus</name>
    <name type="common">Tungara frog</name>
    <name type="synonym">Physalaemus pustulosus</name>
    <dbReference type="NCBI Taxonomy" id="76066"/>
    <lineage>
        <taxon>Eukaryota</taxon>
        <taxon>Metazoa</taxon>
        <taxon>Chordata</taxon>
        <taxon>Craniata</taxon>
        <taxon>Vertebrata</taxon>
        <taxon>Euteleostomi</taxon>
        <taxon>Amphibia</taxon>
        <taxon>Batrachia</taxon>
        <taxon>Anura</taxon>
        <taxon>Neobatrachia</taxon>
        <taxon>Hyloidea</taxon>
        <taxon>Leptodactylidae</taxon>
        <taxon>Leiuperinae</taxon>
        <taxon>Engystomops</taxon>
    </lineage>
</organism>
<gene>
    <name evidence="1" type="ORF">GDO81_025102</name>
</gene>
<comment type="caution">
    <text evidence="1">The sequence shown here is derived from an EMBL/GenBank/DDBJ whole genome shotgun (WGS) entry which is preliminary data.</text>
</comment>
<dbReference type="Proteomes" id="UP000824782">
    <property type="component" value="Unassembled WGS sequence"/>
</dbReference>
<sequence>MEHTNNLLDSGSRSGVMHPLLSPPMSIAAKIITCMRYPDILYMLYSGYCHIFWKYAEGPQIFTIFWGTLHINTYANCLHMYL</sequence>
<dbReference type="EMBL" id="WNYA01003723">
    <property type="protein sequence ID" value="KAG8543249.1"/>
    <property type="molecule type" value="Genomic_DNA"/>
</dbReference>
<accession>A0AAV6Z0X3</accession>
<evidence type="ECO:0000313" key="1">
    <source>
        <dbReference type="EMBL" id="KAG8543249.1"/>
    </source>
</evidence>
<proteinExistence type="predicted"/>
<evidence type="ECO:0000313" key="2">
    <source>
        <dbReference type="Proteomes" id="UP000824782"/>
    </source>
</evidence>
<reference evidence="1" key="1">
    <citation type="thesis" date="2020" institute="ProQuest LLC" country="789 East Eisenhower Parkway, Ann Arbor, MI, USA">
        <title>Comparative Genomics and Chromosome Evolution.</title>
        <authorList>
            <person name="Mudd A.B."/>
        </authorList>
    </citation>
    <scope>NUCLEOTIDE SEQUENCE</scope>
    <source>
        <strain evidence="1">237g6f4</strain>
        <tissue evidence="1">Blood</tissue>
    </source>
</reference>
<dbReference type="AlphaFoldDB" id="A0AAV6Z0X3"/>
<name>A0AAV6Z0X3_ENGPU</name>
<keyword evidence="2" id="KW-1185">Reference proteome</keyword>
<protein>
    <submittedName>
        <fullName evidence="1">Uncharacterized protein</fullName>
    </submittedName>
</protein>